<evidence type="ECO:0000256" key="1">
    <source>
        <dbReference type="ARBA" id="ARBA00022603"/>
    </source>
</evidence>
<comment type="caution">
    <text evidence="4">The sequence shown here is derived from an EMBL/GenBank/DDBJ whole genome shotgun (WGS) entry which is preliminary data.</text>
</comment>
<reference evidence="4 5" key="1">
    <citation type="submission" date="2018-09" db="EMBL/GenBank/DDBJ databases">
        <title>YIM 75507 draft genome.</title>
        <authorList>
            <person name="Tang S."/>
            <person name="Feng Y."/>
        </authorList>
    </citation>
    <scope>NUCLEOTIDE SEQUENCE [LARGE SCALE GENOMIC DNA]</scope>
    <source>
        <strain evidence="4 5">YIM 75507</strain>
    </source>
</reference>
<keyword evidence="1 4" id="KW-0489">Methyltransferase</keyword>
<accession>A0A3A4B6N8</accession>
<dbReference type="CDD" id="cd02440">
    <property type="entry name" value="AdoMet_MTases"/>
    <property type="match status" value="1"/>
</dbReference>
<dbReference type="InterPro" id="IPR050362">
    <property type="entry name" value="Cation-dep_OMT"/>
</dbReference>
<dbReference type="PANTHER" id="PTHR10509:SF14">
    <property type="entry name" value="CAFFEOYL-COA O-METHYLTRANSFERASE 3-RELATED"/>
    <property type="match status" value="1"/>
</dbReference>
<keyword evidence="5" id="KW-1185">Reference proteome</keyword>
<dbReference type="Pfam" id="PF01596">
    <property type="entry name" value="Methyltransf_3"/>
    <property type="match status" value="1"/>
</dbReference>
<dbReference type="GO" id="GO:0008757">
    <property type="term" value="F:S-adenosylmethionine-dependent methyltransferase activity"/>
    <property type="evidence" value="ECO:0007669"/>
    <property type="project" value="TreeGrafter"/>
</dbReference>
<dbReference type="Gene3D" id="3.40.50.150">
    <property type="entry name" value="Vaccinia Virus protein VP39"/>
    <property type="match status" value="1"/>
</dbReference>
<dbReference type="SUPFAM" id="SSF53335">
    <property type="entry name" value="S-adenosyl-L-methionine-dependent methyltransferases"/>
    <property type="match status" value="1"/>
</dbReference>
<evidence type="ECO:0000256" key="3">
    <source>
        <dbReference type="ARBA" id="ARBA00022691"/>
    </source>
</evidence>
<keyword evidence="3" id="KW-0949">S-adenosyl-L-methionine</keyword>
<dbReference type="PROSITE" id="PS51682">
    <property type="entry name" value="SAM_OMT_I"/>
    <property type="match status" value="1"/>
</dbReference>
<evidence type="ECO:0000256" key="2">
    <source>
        <dbReference type="ARBA" id="ARBA00022679"/>
    </source>
</evidence>
<keyword evidence="2 4" id="KW-0808">Transferase</keyword>
<evidence type="ECO:0000313" key="5">
    <source>
        <dbReference type="Proteomes" id="UP000265768"/>
    </source>
</evidence>
<dbReference type="AlphaFoldDB" id="A0A3A4B6N8"/>
<dbReference type="InterPro" id="IPR029063">
    <property type="entry name" value="SAM-dependent_MTases_sf"/>
</dbReference>
<dbReference type="GO" id="GO:0032259">
    <property type="term" value="P:methylation"/>
    <property type="evidence" value="ECO:0007669"/>
    <property type="project" value="UniProtKB-KW"/>
</dbReference>
<dbReference type="Proteomes" id="UP000265768">
    <property type="component" value="Unassembled WGS sequence"/>
</dbReference>
<evidence type="ECO:0000313" key="4">
    <source>
        <dbReference type="EMBL" id="RJL27222.1"/>
    </source>
</evidence>
<organism evidence="4 5">
    <name type="scientific">Bailinhaonella thermotolerans</name>
    <dbReference type="NCBI Taxonomy" id="1070861"/>
    <lineage>
        <taxon>Bacteria</taxon>
        <taxon>Bacillati</taxon>
        <taxon>Actinomycetota</taxon>
        <taxon>Actinomycetes</taxon>
        <taxon>Streptosporangiales</taxon>
        <taxon>Streptosporangiaceae</taxon>
        <taxon>Bailinhaonella</taxon>
    </lineage>
</organism>
<protein>
    <submittedName>
        <fullName evidence="4">Methyltransferase</fullName>
    </submittedName>
</protein>
<dbReference type="OrthoDB" id="9799672at2"/>
<name>A0A3A4B6N8_9ACTN</name>
<sequence>MADERRGRRQTWWPEDAAERWRGDEARGGCAVIVRPRVEDYALRHTTPEPPCLAAVAAETREVSAEPYMMVGPLEGRLLAMLVHMLRPALVLEVGTFTGYSALAMAGALPPHGRLITCEIDPRHAEIARRHVAASPWAGRVEVRLGPALDTIAALPGPVDLAFVDAHKTAYAEYYEALLPRLAETGVLAFDNTLHLGQVIAEDPPDEEIAAIRAFNALVRDDPRVEQVVLTVRQGLTLIRHAPQRPS</sequence>
<gene>
    <name evidence="4" type="ORF">D5H75_25865</name>
</gene>
<dbReference type="InterPro" id="IPR002935">
    <property type="entry name" value="SAM_O-MeTrfase"/>
</dbReference>
<dbReference type="GO" id="GO:0008171">
    <property type="term" value="F:O-methyltransferase activity"/>
    <property type="evidence" value="ECO:0007669"/>
    <property type="project" value="InterPro"/>
</dbReference>
<proteinExistence type="predicted"/>
<dbReference type="EMBL" id="QZEY01000011">
    <property type="protein sequence ID" value="RJL27222.1"/>
    <property type="molecule type" value="Genomic_DNA"/>
</dbReference>
<dbReference type="PANTHER" id="PTHR10509">
    <property type="entry name" value="O-METHYLTRANSFERASE-RELATED"/>
    <property type="match status" value="1"/>
</dbReference>